<keyword evidence="1 2" id="KW-0238">DNA-binding</keyword>
<dbReference type="InterPro" id="IPR015292">
    <property type="entry name" value="Tscrpt_reg_YbiH_C"/>
</dbReference>
<gene>
    <name evidence="4" type="ORF">SAMN04488105_11323</name>
</gene>
<dbReference type="SUPFAM" id="SSF48498">
    <property type="entry name" value="Tetracyclin repressor-like, C-terminal domain"/>
    <property type="match status" value="1"/>
</dbReference>
<dbReference type="PANTHER" id="PTHR30055">
    <property type="entry name" value="HTH-TYPE TRANSCRIPTIONAL REGULATOR RUTR"/>
    <property type="match status" value="1"/>
</dbReference>
<organism evidence="4 5">
    <name type="scientific">Salipiger thiooxidans</name>
    <dbReference type="NCBI Taxonomy" id="282683"/>
    <lineage>
        <taxon>Bacteria</taxon>
        <taxon>Pseudomonadati</taxon>
        <taxon>Pseudomonadota</taxon>
        <taxon>Alphaproteobacteria</taxon>
        <taxon>Rhodobacterales</taxon>
        <taxon>Roseobacteraceae</taxon>
        <taxon>Salipiger</taxon>
    </lineage>
</organism>
<dbReference type="Pfam" id="PF09209">
    <property type="entry name" value="CecR_C"/>
    <property type="match status" value="1"/>
</dbReference>
<keyword evidence="5" id="KW-1185">Reference proteome</keyword>
<dbReference type="Gene3D" id="1.10.10.60">
    <property type="entry name" value="Homeodomain-like"/>
    <property type="match status" value="1"/>
</dbReference>
<dbReference type="PROSITE" id="PS50977">
    <property type="entry name" value="HTH_TETR_2"/>
    <property type="match status" value="1"/>
</dbReference>
<name>A0A1G7IKE2_9RHOB</name>
<dbReference type="InterPro" id="IPR009057">
    <property type="entry name" value="Homeodomain-like_sf"/>
</dbReference>
<dbReference type="STRING" id="282683.SAMN04488105_11323"/>
<dbReference type="PRINTS" id="PR00455">
    <property type="entry name" value="HTHTETR"/>
</dbReference>
<dbReference type="PANTHER" id="PTHR30055:SF235">
    <property type="entry name" value="TRANSCRIPTIONAL REGULATORY PROTEIN"/>
    <property type="match status" value="1"/>
</dbReference>
<feature type="DNA-binding region" description="H-T-H motif" evidence="2">
    <location>
        <begin position="38"/>
        <end position="57"/>
    </location>
</feature>
<proteinExistence type="predicted"/>
<evidence type="ECO:0000256" key="1">
    <source>
        <dbReference type="ARBA" id="ARBA00023125"/>
    </source>
</evidence>
<dbReference type="EMBL" id="FNAV01000013">
    <property type="protein sequence ID" value="SDF13202.1"/>
    <property type="molecule type" value="Genomic_DNA"/>
</dbReference>
<feature type="domain" description="HTH tetR-type" evidence="3">
    <location>
        <begin position="15"/>
        <end position="75"/>
    </location>
</feature>
<accession>A0A1G7IKE2</accession>
<dbReference type="GO" id="GO:0003700">
    <property type="term" value="F:DNA-binding transcription factor activity"/>
    <property type="evidence" value="ECO:0007669"/>
    <property type="project" value="TreeGrafter"/>
</dbReference>
<dbReference type="Pfam" id="PF00440">
    <property type="entry name" value="TetR_N"/>
    <property type="match status" value="1"/>
</dbReference>
<evidence type="ECO:0000313" key="4">
    <source>
        <dbReference type="EMBL" id="SDF13202.1"/>
    </source>
</evidence>
<dbReference type="RefSeq" id="WP_008885945.1">
    <property type="nucleotide sequence ID" value="NZ_FNAV01000013.1"/>
</dbReference>
<sequence length="219" mass="23494">MTQKALPPESGNSAETTRANLIDAGFELFGAEGYAATSTRRLAERAGTNVASIAYHFGGKAGLHEACARAAAERIAQAVGVPRDHEGLSPEAAVACLERTLRGLVGMLVRGDAARSMVGFLVREMNASETTAQLLHDHIVAPKHRELCQLWSIATGQPAGADEVKLAVFAMVGQALYFRVGQPVVRRIMDWESVGDVETDLIAEALVAQMRTAIERSRR</sequence>
<dbReference type="Gene3D" id="1.10.357.10">
    <property type="entry name" value="Tetracycline Repressor, domain 2"/>
    <property type="match status" value="1"/>
</dbReference>
<evidence type="ECO:0000313" key="5">
    <source>
        <dbReference type="Proteomes" id="UP000198994"/>
    </source>
</evidence>
<dbReference type="Proteomes" id="UP000198994">
    <property type="component" value="Unassembled WGS sequence"/>
</dbReference>
<dbReference type="GO" id="GO:0000976">
    <property type="term" value="F:transcription cis-regulatory region binding"/>
    <property type="evidence" value="ECO:0007669"/>
    <property type="project" value="TreeGrafter"/>
</dbReference>
<dbReference type="InterPro" id="IPR050109">
    <property type="entry name" value="HTH-type_TetR-like_transc_reg"/>
</dbReference>
<protein>
    <submittedName>
        <fullName evidence="4">Transcriptional regulator, TetR family</fullName>
    </submittedName>
</protein>
<dbReference type="OrthoDB" id="2356263at2"/>
<dbReference type="AlphaFoldDB" id="A0A1G7IKE2"/>
<dbReference type="InterPro" id="IPR036271">
    <property type="entry name" value="Tet_transcr_reg_TetR-rel_C_sf"/>
</dbReference>
<evidence type="ECO:0000259" key="3">
    <source>
        <dbReference type="PROSITE" id="PS50977"/>
    </source>
</evidence>
<evidence type="ECO:0000256" key="2">
    <source>
        <dbReference type="PROSITE-ProRule" id="PRU00335"/>
    </source>
</evidence>
<dbReference type="InterPro" id="IPR001647">
    <property type="entry name" value="HTH_TetR"/>
</dbReference>
<reference evidence="5" key="1">
    <citation type="submission" date="2016-10" db="EMBL/GenBank/DDBJ databases">
        <authorList>
            <person name="Varghese N."/>
            <person name="Submissions S."/>
        </authorList>
    </citation>
    <scope>NUCLEOTIDE SEQUENCE [LARGE SCALE GENOMIC DNA]</scope>
    <source>
        <strain evidence="5">DSM 10146</strain>
    </source>
</reference>
<dbReference type="SUPFAM" id="SSF46689">
    <property type="entry name" value="Homeodomain-like"/>
    <property type="match status" value="1"/>
</dbReference>